<dbReference type="Proteomes" id="UP001189429">
    <property type="component" value="Unassembled WGS sequence"/>
</dbReference>
<reference evidence="2" key="1">
    <citation type="submission" date="2023-10" db="EMBL/GenBank/DDBJ databases">
        <authorList>
            <person name="Chen Y."/>
            <person name="Shah S."/>
            <person name="Dougan E. K."/>
            <person name="Thang M."/>
            <person name="Chan C."/>
        </authorList>
    </citation>
    <scope>NUCLEOTIDE SEQUENCE [LARGE SCALE GENOMIC DNA]</scope>
</reference>
<protein>
    <submittedName>
        <fullName evidence="2">Uncharacterized protein</fullName>
    </submittedName>
</protein>
<evidence type="ECO:0000256" key="1">
    <source>
        <dbReference type="SAM" id="MobiDB-lite"/>
    </source>
</evidence>
<comment type="caution">
    <text evidence="2">The sequence shown here is derived from an EMBL/GenBank/DDBJ whole genome shotgun (WGS) entry which is preliminary data.</text>
</comment>
<feature type="non-terminal residue" evidence="2">
    <location>
        <position position="57"/>
    </location>
</feature>
<feature type="region of interest" description="Disordered" evidence="1">
    <location>
        <begin position="16"/>
        <end position="57"/>
    </location>
</feature>
<feature type="non-terminal residue" evidence="2">
    <location>
        <position position="1"/>
    </location>
</feature>
<keyword evidence="3" id="KW-1185">Reference proteome</keyword>
<sequence>AGPAVVRAVAGRPVRGQRCPRRGAGCQGSSAGADVRRSPPLRGLLGTGARAESGWAR</sequence>
<name>A0ABN9XRL5_9DINO</name>
<accession>A0ABN9XRL5</accession>
<organism evidence="2 3">
    <name type="scientific">Prorocentrum cordatum</name>
    <dbReference type="NCBI Taxonomy" id="2364126"/>
    <lineage>
        <taxon>Eukaryota</taxon>
        <taxon>Sar</taxon>
        <taxon>Alveolata</taxon>
        <taxon>Dinophyceae</taxon>
        <taxon>Prorocentrales</taxon>
        <taxon>Prorocentraceae</taxon>
        <taxon>Prorocentrum</taxon>
    </lineage>
</organism>
<dbReference type="EMBL" id="CAUYUJ010020902">
    <property type="protein sequence ID" value="CAK0901255.1"/>
    <property type="molecule type" value="Genomic_DNA"/>
</dbReference>
<gene>
    <name evidence="2" type="ORF">PCOR1329_LOCUS78266</name>
</gene>
<evidence type="ECO:0000313" key="3">
    <source>
        <dbReference type="Proteomes" id="UP001189429"/>
    </source>
</evidence>
<evidence type="ECO:0000313" key="2">
    <source>
        <dbReference type="EMBL" id="CAK0901255.1"/>
    </source>
</evidence>
<proteinExistence type="predicted"/>